<dbReference type="AlphaFoldDB" id="A0A0M2K9E9"/>
<dbReference type="RefSeq" id="WP_046361188.1">
    <property type="nucleotide sequence ID" value="NZ_LAUZ02000007.1"/>
</dbReference>
<comment type="caution">
    <text evidence="1">The sequence shown here is derived from an EMBL/GenBank/DDBJ whole genome shotgun (WGS) entry which is preliminary data.</text>
</comment>
<keyword evidence="2" id="KW-1185">Reference proteome</keyword>
<dbReference type="OrthoDB" id="4625161at2"/>
<evidence type="ECO:0000313" key="1">
    <source>
        <dbReference type="EMBL" id="KKF03835.1"/>
    </source>
</evidence>
<proteinExistence type="predicted"/>
<dbReference type="Proteomes" id="UP000034150">
    <property type="component" value="Unassembled WGS sequence"/>
</dbReference>
<protein>
    <submittedName>
        <fullName evidence="1">Uncharacterized protein</fullName>
    </submittedName>
</protein>
<accession>A0A0M2K9E9</accession>
<evidence type="ECO:0000313" key="2">
    <source>
        <dbReference type="Proteomes" id="UP000034150"/>
    </source>
</evidence>
<reference evidence="1 2" key="1">
    <citation type="journal article" date="2015" name="Genome Announc.">
        <title>Draft Genome Sequence of Mycobacterium obuense Strain UC1, Isolated from Patient Sputum.</title>
        <authorList>
            <person name="Greninger A.L."/>
            <person name="Cunningham G."/>
            <person name="Hsu E.D."/>
            <person name="Yu J.M."/>
            <person name="Chiu C.Y."/>
            <person name="Miller S."/>
        </authorList>
    </citation>
    <scope>NUCLEOTIDE SEQUENCE [LARGE SCALE GENOMIC DNA]</scope>
    <source>
        <strain evidence="1 2">UC1</strain>
    </source>
</reference>
<dbReference type="PATRIC" id="fig|1807.13.peg.1000"/>
<organism evidence="1 2">
    <name type="scientific">Mycolicibacterium obuense</name>
    <dbReference type="NCBI Taxonomy" id="1807"/>
    <lineage>
        <taxon>Bacteria</taxon>
        <taxon>Bacillati</taxon>
        <taxon>Actinomycetota</taxon>
        <taxon>Actinomycetes</taxon>
        <taxon>Mycobacteriales</taxon>
        <taxon>Mycobacteriaceae</taxon>
        <taxon>Mycolicibacterium</taxon>
    </lineage>
</organism>
<sequence>MIQVLHASHNGELYKRRVLSVDDIADLIRETSLETLTNTAGIDFWFTPSTHRAHRRVNRSATELLLATTRFSASNVPLMRGIVVLAAHDGAGELAGLSDAQINGLADTLRRLSWREDLVLSRRIARDQRSQLRASRTASKAEAASMSWMA</sequence>
<name>A0A0M2K9E9_9MYCO</name>
<dbReference type="EMBL" id="LAUZ02000007">
    <property type="protein sequence ID" value="KKF03835.1"/>
    <property type="molecule type" value="Genomic_DNA"/>
</dbReference>
<gene>
    <name evidence="1" type="ORF">WN67_00945</name>
</gene>